<name>A0A6N8U1X2_9STAP</name>
<dbReference type="OrthoDB" id="2390089at2"/>
<gene>
    <name evidence="1" type="ORF">GQ671_06650</name>
</gene>
<dbReference type="EMBL" id="WUUK01000002">
    <property type="protein sequence ID" value="MXQ50946.1"/>
    <property type="molecule type" value="Genomic_DNA"/>
</dbReference>
<evidence type="ECO:0000313" key="2">
    <source>
        <dbReference type="Proteomes" id="UP000436284"/>
    </source>
</evidence>
<sequence>MKTLYVIPIVLSFILAYVLFNTYTEVSKINQSVSDLNDEKEELDKSISMTAEALENRESEITNTDFYPSDYDEEAPVSANENTVSKNTVENSINDELSIEETPQEITDSNYSDAEQCIMSQLTECENVPMNQQFEAYKSLVAENILPQAPGSGCLECAVKYSFEVLDSKENDNTADFDLSINLQETETFITNYLFDLPNYYNGIDDIALDYIQQRSQAYNTVLSNFESGYFSDHMTYSVLVDNVEQVSDTSANAYVYREYSHDNSNGVYEVYVMYEIVKKDDQIYISSYTELENLPVD</sequence>
<protein>
    <submittedName>
        <fullName evidence="1">Uncharacterized protein</fullName>
    </submittedName>
</protein>
<dbReference type="RefSeq" id="WP_160654511.1">
    <property type="nucleotide sequence ID" value="NZ_JBHRWU010000001.1"/>
</dbReference>
<evidence type="ECO:0000313" key="1">
    <source>
        <dbReference type="EMBL" id="MXQ50946.1"/>
    </source>
</evidence>
<dbReference type="AlphaFoldDB" id="A0A6N8U1X2"/>
<comment type="caution">
    <text evidence="1">The sequence shown here is derived from an EMBL/GenBank/DDBJ whole genome shotgun (WGS) entry which is preliminary data.</text>
</comment>
<reference evidence="1 2" key="1">
    <citation type="submission" date="2019-12" db="EMBL/GenBank/DDBJ databases">
        <title>Salinicoccus cyprini sp. nov., isolated from gastro-intestinal tract of mirror carp, Cyprinus carpio var. specularis, collected from Gobind Sagar Reservoir, Himachal Pradesh, India.</title>
        <authorList>
            <person name="Talwar C."/>
            <person name="Singh A.K."/>
            <person name="Lal R."/>
            <person name="Negi R.K."/>
        </authorList>
    </citation>
    <scope>NUCLEOTIDE SEQUENCE [LARGE SCALE GENOMIC DNA]</scope>
    <source>
        <strain evidence="1 2">J-82</strain>
    </source>
</reference>
<dbReference type="Proteomes" id="UP000436284">
    <property type="component" value="Unassembled WGS sequence"/>
</dbReference>
<organism evidence="1 2">
    <name type="scientific">Salinicoccus hispanicus</name>
    <dbReference type="NCBI Taxonomy" id="157225"/>
    <lineage>
        <taxon>Bacteria</taxon>
        <taxon>Bacillati</taxon>
        <taxon>Bacillota</taxon>
        <taxon>Bacilli</taxon>
        <taxon>Bacillales</taxon>
        <taxon>Staphylococcaceae</taxon>
        <taxon>Salinicoccus</taxon>
    </lineage>
</organism>
<keyword evidence="2" id="KW-1185">Reference proteome</keyword>
<proteinExistence type="predicted"/>
<accession>A0A6N8U1X2</accession>